<dbReference type="EMBL" id="UGAB01000002">
    <property type="protein sequence ID" value="STF45194.1"/>
    <property type="molecule type" value="Genomic_DNA"/>
</dbReference>
<accession>A0A376LN92</accession>
<organism evidence="1 2">
    <name type="scientific">Escherichia coli</name>
    <dbReference type="NCBI Taxonomy" id="562"/>
    <lineage>
        <taxon>Bacteria</taxon>
        <taxon>Pseudomonadati</taxon>
        <taxon>Pseudomonadota</taxon>
        <taxon>Gammaproteobacteria</taxon>
        <taxon>Enterobacterales</taxon>
        <taxon>Enterobacteriaceae</taxon>
        <taxon>Escherichia</taxon>
    </lineage>
</organism>
<protein>
    <submittedName>
        <fullName evidence="1">Putative phosphohydrolase</fullName>
    </submittedName>
</protein>
<gene>
    <name evidence="1" type="primary">yedJ_2</name>
    <name evidence="1" type="ORF">NCTC7928_05962</name>
</gene>
<evidence type="ECO:0000313" key="2">
    <source>
        <dbReference type="Proteomes" id="UP000254877"/>
    </source>
</evidence>
<dbReference type="GO" id="GO:0016787">
    <property type="term" value="F:hydrolase activity"/>
    <property type="evidence" value="ECO:0007669"/>
    <property type="project" value="UniProtKB-KW"/>
</dbReference>
<reference evidence="1 2" key="1">
    <citation type="submission" date="2018-06" db="EMBL/GenBank/DDBJ databases">
        <authorList>
            <consortium name="Pathogen Informatics"/>
            <person name="Doyle S."/>
        </authorList>
    </citation>
    <scope>NUCLEOTIDE SEQUENCE [LARGE SCALE GENOMIC DNA]</scope>
    <source>
        <strain evidence="1 2">NCTC7928</strain>
    </source>
</reference>
<dbReference type="AlphaFoldDB" id="A0A376LN92"/>
<sequence>MTCVIFAVSGLRHRKLAADDDVDMLVILTACYFHDIVTPGEKIIRNGSVLQSWRQKRRVACSVKSSRNFRRRKLRPFVMPLPLTVSARKSPP</sequence>
<name>A0A376LN92_ECOLX</name>
<dbReference type="Proteomes" id="UP000254877">
    <property type="component" value="Unassembled WGS sequence"/>
</dbReference>
<proteinExistence type="predicted"/>
<keyword evidence="1" id="KW-0378">Hydrolase</keyword>
<evidence type="ECO:0000313" key="1">
    <source>
        <dbReference type="EMBL" id="STF45194.1"/>
    </source>
</evidence>